<dbReference type="Gene3D" id="3.40.50.1000">
    <property type="entry name" value="HAD superfamily/HAD-like"/>
    <property type="match status" value="2"/>
</dbReference>
<dbReference type="RefSeq" id="WP_253876511.1">
    <property type="nucleotide sequence ID" value="NZ_BAABHM010000024.1"/>
</dbReference>
<dbReference type="Pfam" id="PF08282">
    <property type="entry name" value="Hydrolase_3"/>
    <property type="match status" value="2"/>
</dbReference>
<dbReference type="PROSITE" id="PS01229">
    <property type="entry name" value="COF_2"/>
    <property type="match status" value="1"/>
</dbReference>
<feature type="compositionally biased region" description="Gly residues" evidence="1">
    <location>
        <begin position="402"/>
        <end position="416"/>
    </location>
</feature>
<dbReference type="PANTHER" id="PTHR10000">
    <property type="entry name" value="PHOSPHOSERINE PHOSPHATASE"/>
    <property type="match status" value="1"/>
</dbReference>
<sequence>MRAATVTCTRLLVALDLDGTLLDSESRIPPGTVETLDLVRAAGHKVVPATGRSLTGLLPIAIRLGLTTGWAVASNGALTVRLDPAAPSGYDVVDARTFKPGPLISRAVDLIPGVRVAVEEVGWGWRTNHPFAPGELNGQQKPATLNYLTTEPATRVVLAAPGIRRFTDTLGATGVTVASMGPDWADITALDVNKAAALDDVRKHLRIPAKNTVAVGDGINDLTMLAWAARSVAMGHAPAIVRSAADETTGTIDQAGALAVLRSLVPDVDGSLSSLAAQIATAEASAPGPVVLRVWHGVGPDLSRCEAWTLQNGHWIKHAPIPSGVGTTMRAIEAAALEAGLPYPRGDEGRRRAKWRGVAADGPAGFELPLDPNLWSSSSRSRDCQVVGVAGGKLATHQKGKPGSGTCSGSGSGSSA</sequence>
<evidence type="ECO:0000313" key="3">
    <source>
        <dbReference type="Proteomes" id="UP001500843"/>
    </source>
</evidence>
<dbReference type="SUPFAM" id="SSF56784">
    <property type="entry name" value="HAD-like"/>
    <property type="match status" value="1"/>
</dbReference>
<dbReference type="EMBL" id="BAABHM010000024">
    <property type="protein sequence ID" value="GAA4716191.1"/>
    <property type="molecule type" value="Genomic_DNA"/>
</dbReference>
<proteinExistence type="predicted"/>
<reference evidence="3" key="1">
    <citation type="journal article" date="2019" name="Int. J. Syst. Evol. Microbiol.">
        <title>The Global Catalogue of Microorganisms (GCM) 10K type strain sequencing project: providing services to taxonomists for standard genome sequencing and annotation.</title>
        <authorList>
            <consortium name="The Broad Institute Genomics Platform"/>
            <consortium name="The Broad Institute Genome Sequencing Center for Infectious Disease"/>
            <person name="Wu L."/>
            <person name="Ma J."/>
        </authorList>
    </citation>
    <scope>NUCLEOTIDE SEQUENCE [LARGE SCALE GENOMIC DNA]</scope>
    <source>
        <strain evidence="3">JCM 17975</strain>
    </source>
</reference>
<keyword evidence="3" id="KW-1185">Reference proteome</keyword>
<organism evidence="2 3">
    <name type="scientific">Promicromonospora umidemergens</name>
    <dbReference type="NCBI Taxonomy" id="629679"/>
    <lineage>
        <taxon>Bacteria</taxon>
        <taxon>Bacillati</taxon>
        <taxon>Actinomycetota</taxon>
        <taxon>Actinomycetes</taxon>
        <taxon>Micrococcales</taxon>
        <taxon>Promicromonosporaceae</taxon>
        <taxon>Promicromonospora</taxon>
    </lineage>
</organism>
<name>A0ABP8XZB3_9MICO</name>
<protein>
    <recommendedName>
        <fullName evidence="4">Hydroxymethylpyrimidine pyrophosphatase-like HAD family hydrolase</fullName>
    </recommendedName>
</protein>
<evidence type="ECO:0008006" key="4">
    <source>
        <dbReference type="Google" id="ProtNLM"/>
    </source>
</evidence>
<dbReference type="InterPro" id="IPR023214">
    <property type="entry name" value="HAD_sf"/>
</dbReference>
<evidence type="ECO:0000313" key="2">
    <source>
        <dbReference type="EMBL" id="GAA4716191.1"/>
    </source>
</evidence>
<feature type="region of interest" description="Disordered" evidence="1">
    <location>
        <begin position="393"/>
        <end position="416"/>
    </location>
</feature>
<dbReference type="PANTHER" id="PTHR10000:SF8">
    <property type="entry name" value="HAD SUPERFAMILY HYDROLASE-LIKE, TYPE 3"/>
    <property type="match status" value="1"/>
</dbReference>
<gene>
    <name evidence="2" type="ORF">GCM10023198_44610</name>
</gene>
<dbReference type="Proteomes" id="UP001500843">
    <property type="component" value="Unassembled WGS sequence"/>
</dbReference>
<dbReference type="Gene3D" id="3.30.1240.10">
    <property type="match status" value="1"/>
</dbReference>
<comment type="caution">
    <text evidence="2">The sequence shown here is derived from an EMBL/GenBank/DDBJ whole genome shotgun (WGS) entry which is preliminary data.</text>
</comment>
<dbReference type="InterPro" id="IPR036412">
    <property type="entry name" value="HAD-like_sf"/>
</dbReference>
<accession>A0ABP8XZB3</accession>
<evidence type="ECO:0000256" key="1">
    <source>
        <dbReference type="SAM" id="MobiDB-lite"/>
    </source>
</evidence>